<dbReference type="PANTHER" id="PTHR37293:SF5">
    <property type="entry name" value="DNA REPLICATION PROTEIN"/>
    <property type="match status" value="1"/>
</dbReference>
<evidence type="ECO:0000313" key="4">
    <source>
        <dbReference type="Proteomes" id="UP000665020"/>
    </source>
</evidence>
<comment type="similarity">
    <text evidence="1">Belongs to the DnaB/DnaD family.</text>
</comment>
<dbReference type="EMBL" id="CP046640">
    <property type="protein sequence ID" value="QTL99804.1"/>
    <property type="molecule type" value="Genomic_DNA"/>
</dbReference>
<dbReference type="RefSeq" id="WP_230868134.1">
    <property type="nucleotide sequence ID" value="NZ_CP046640.1"/>
</dbReference>
<dbReference type="AlphaFoldDB" id="A0A8A7KP25"/>
<dbReference type="SUPFAM" id="SSF158499">
    <property type="entry name" value="DnaD domain-like"/>
    <property type="match status" value="1"/>
</dbReference>
<proteinExistence type="inferred from homology"/>
<name>A0A8A7KP25_9FIRM</name>
<feature type="domain" description="DnaB/C C-terminal" evidence="2">
    <location>
        <begin position="243"/>
        <end position="310"/>
    </location>
</feature>
<dbReference type="KEGG" id="ifn:GM661_18520"/>
<dbReference type="Gene3D" id="1.10.10.630">
    <property type="entry name" value="DnaD domain-like"/>
    <property type="match status" value="1"/>
</dbReference>
<dbReference type="InterPro" id="IPR006343">
    <property type="entry name" value="DnaB/C_C"/>
</dbReference>
<dbReference type="PANTHER" id="PTHR37293">
    <property type="entry name" value="PHAGE REPLICATION PROTEIN-RELATED"/>
    <property type="match status" value="1"/>
</dbReference>
<gene>
    <name evidence="3" type="ORF">GM661_18520</name>
</gene>
<dbReference type="InterPro" id="IPR053162">
    <property type="entry name" value="DnaD"/>
</dbReference>
<reference evidence="3" key="1">
    <citation type="submission" date="2019-12" db="EMBL/GenBank/DDBJ databases">
        <authorList>
            <person name="zhang j."/>
            <person name="sun C.M."/>
        </authorList>
    </citation>
    <scope>NUCLEOTIDE SEQUENCE</scope>
    <source>
        <strain evidence="3">NS-1</strain>
    </source>
</reference>
<organism evidence="3 4">
    <name type="scientific">Iocasia fonsfrigidae</name>
    <dbReference type="NCBI Taxonomy" id="2682810"/>
    <lineage>
        <taxon>Bacteria</taxon>
        <taxon>Bacillati</taxon>
        <taxon>Bacillota</taxon>
        <taxon>Clostridia</taxon>
        <taxon>Halanaerobiales</taxon>
        <taxon>Halanaerobiaceae</taxon>
        <taxon>Iocasia</taxon>
    </lineage>
</organism>
<protein>
    <submittedName>
        <fullName evidence="3">DnaD domain protein</fullName>
    </submittedName>
</protein>
<evidence type="ECO:0000313" key="3">
    <source>
        <dbReference type="EMBL" id="QTL99804.1"/>
    </source>
</evidence>
<evidence type="ECO:0000259" key="2">
    <source>
        <dbReference type="Pfam" id="PF07261"/>
    </source>
</evidence>
<sequence>MSFFINQHQRISISSPEDDSIIELGNTCIDNGFLKRFPGISLSIFFYLLTHLDDNQCIYTNATIISSYLPRELSIPAINKALKHLAEHGIIRISAKREGDYTYKIELNLNILRNSSLPITNHREGLYNNKNIRKAVIDKKTPSEEELYQAILSFIPPEEDKGQLSKWLDSFDHKMIAELIRRVDRWLERNDNPPGQAFHYLKGIVDDWYRKEIFTYQRLKHFDQLYRETRELASSFGIKKWQNVKPIHMETFKSWLSDDYPLSSSIIKLAIQEAVKRKRDGQPSLKYIEDNFIKPWKEAGIKTTQEARAHLKNSRDSYYKVNKEEKKMADNWEDVPWGFES</sequence>
<dbReference type="Proteomes" id="UP000665020">
    <property type="component" value="Chromosome"/>
</dbReference>
<evidence type="ECO:0000256" key="1">
    <source>
        <dbReference type="ARBA" id="ARBA00093462"/>
    </source>
</evidence>
<accession>A0A8A7KP25</accession>
<dbReference type="InterPro" id="IPR034829">
    <property type="entry name" value="DnaD-like_sf"/>
</dbReference>
<keyword evidence="4" id="KW-1185">Reference proteome</keyword>
<dbReference type="Pfam" id="PF07261">
    <property type="entry name" value="DnaB_2"/>
    <property type="match status" value="1"/>
</dbReference>
<dbReference type="NCBIfam" id="TIGR01446">
    <property type="entry name" value="DnaD_dom"/>
    <property type="match status" value="1"/>
</dbReference>